<name>A0A363NU13_9SPHI</name>
<accession>A0A363NU13</accession>
<keyword evidence="5 10" id="KW-1133">Transmembrane helix</keyword>
<reference evidence="11 12" key="1">
    <citation type="submission" date="2018-04" db="EMBL/GenBank/DDBJ databases">
        <title>Sphingobacterium sp. M46 Genome.</title>
        <authorList>
            <person name="Cheng J."/>
            <person name="Li Y."/>
        </authorList>
    </citation>
    <scope>NUCLEOTIDE SEQUENCE [LARGE SCALE GENOMIC DNA]</scope>
    <source>
        <strain evidence="11 12">M46</strain>
    </source>
</reference>
<organism evidence="11 12">
    <name type="scientific">Sphingobacterium athyrii</name>
    <dbReference type="NCBI Taxonomy" id="2152717"/>
    <lineage>
        <taxon>Bacteria</taxon>
        <taxon>Pseudomonadati</taxon>
        <taxon>Bacteroidota</taxon>
        <taxon>Sphingobacteriia</taxon>
        <taxon>Sphingobacteriales</taxon>
        <taxon>Sphingobacteriaceae</taxon>
        <taxon>Sphingobacterium</taxon>
    </lineage>
</organism>
<comment type="subcellular location">
    <subcellularLocation>
        <location evidence="1 9">Cell membrane</location>
        <topology evidence="1 9">Multi-pass membrane protein</topology>
    </subcellularLocation>
</comment>
<dbReference type="Pfam" id="PF00893">
    <property type="entry name" value="Multi_Drug_Res"/>
    <property type="match status" value="1"/>
</dbReference>
<dbReference type="PANTHER" id="PTHR30561">
    <property type="entry name" value="SMR FAMILY PROTON-DEPENDENT DRUG EFFLUX TRANSPORTER SUGE"/>
    <property type="match status" value="1"/>
</dbReference>
<evidence type="ECO:0000256" key="10">
    <source>
        <dbReference type="SAM" id="Phobius"/>
    </source>
</evidence>
<feature type="transmembrane region" description="Helical" evidence="10">
    <location>
        <begin position="62"/>
        <end position="81"/>
    </location>
</feature>
<dbReference type="RefSeq" id="WP_108634233.1">
    <property type="nucleotide sequence ID" value="NZ_DAMCKI010000010.1"/>
</dbReference>
<dbReference type="InterPro" id="IPR000390">
    <property type="entry name" value="Small_drug/metabolite_transptr"/>
</dbReference>
<evidence type="ECO:0000313" key="12">
    <source>
        <dbReference type="Proteomes" id="UP000250831"/>
    </source>
</evidence>
<dbReference type="GO" id="GO:0022857">
    <property type="term" value="F:transmembrane transporter activity"/>
    <property type="evidence" value="ECO:0007669"/>
    <property type="project" value="InterPro"/>
</dbReference>
<evidence type="ECO:0000256" key="2">
    <source>
        <dbReference type="ARBA" id="ARBA00022448"/>
    </source>
</evidence>
<keyword evidence="6 10" id="KW-0472">Membrane</keyword>
<proteinExistence type="inferred from homology"/>
<dbReference type="Gene3D" id="1.10.3730.20">
    <property type="match status" value="1"/>
</dbReference>
<comment type="similarity">
    <text evidence="7">Belongs to the drug/metabolite transporter (DMT) superfamily. Small multidrug resistance (SMR) (TC 2.A.7.1) family. Gdx/SugE subfamily.</text>
</comment>
<dbReference type="Proteomes" id="UP000250831">
    <property type="component" value="Unassembled WGS sequence"/>
</dbReference>
<evidence type="ECO:0000256" key="3">
    <source>
        <dbReference type="ARBA" id="ARBA00022475"/>
    </source>
</evidence>
<dbReference type="PANTHER" id="PTHR30561:SF0">
    <property type="entry name" value="GUANIDINIUM EXPORTER"/>
    <property type="match status" value="1"/>
</dbReference>
<dbReference type="OrthoDB" id="21828at2"/>
<dbReference type="EMBL" id="QCXX01000003">
    <property type="protein sequence ID" value="PUV24306.1"/>
    <property type="molecule type" value="Genomic_DNA"/>
</dbReference>
<dbReference type="InterPro" id="IPR045324">
    <property type="entry name" value="Small_multidrug_res"/>
</dbReference>
<evidence type="ECO:0000313" key="11">
    <source>
        <dbReference type="EMBL" id="PUV24306.1"/>
    </source>
</evidence>
<dbReference type="AlphaFoldDB" id="A0A363NU13"/>
<evidence type="ECO:0000256" key="4">
    <source>
        <dbReference type="ARBA" id="ARBA00022692"/>
    </source>
</evidence>
<feature type="transmembrane region" description="Helical" evidence="10">
    <location>
        <begin position="33"/>
        <end position="50"/>
    </location>
</feature>
<dbReference type="InterPro" id="IPR037185">
    <property type="entry name" value="EmrE-like"/>
</dbReference>
<evidence type="ECO:0000256" key="6">
    <source>
        <dbReference type="ARBA" id="ARBA00023136"/>
    </source>
</evidence>
<keyword evidence="12" id="KW-1185">Reference proteome</keyword>
<evidence type="ECO:0000256" key="7">
    <source>
        <dbReference type="ARBA" id="ARBA00038151"/>
    </source>
</evidence>
<keyword evidence="2" id="KW-0813">Transport</keyword>
<evidence type="ECO:0000256" key="8">
    <source>
        <dbReference type="ARBA" id="ARBA00039168"/>
    </source>
</evidence>
<keyword evidence="3" id="KW-1003">Cell membrane</keyword>
<dbReference type="SUPFAM" id="SSF103481">
    <property type="entry name" value="Multidrug resistance efflux transporter EmrE"/>
    <property type="match status" value="1"/>
</dbReference>
<evidence type="ECO:0000256" key="5">
    <source>
        <dbReference type="ARBA" id="ARBA00022989"/>
    </source>
</evidence>
<gene>
    <name evidence="11" type="ORF">DCO56_13205</name>
</gene>
<protein>
    <recommendedName>
        <fullName evidence="8">Guanidinium exporter</fullName>
    </recommendedName>
</protein>
<evidence type="ECO:0000256" key="1">
    <source>
        <dbReference type="ARBA" id="ARBA00004651"/>
    </source>
</evidence>
<keyword evidence="4 9" id="KW-0812">Transmembrane</keyword>
<comment type="caution">
    <text evidence="11">The sequence shown here is derived from an EMBL/GenBank/DDBJ whole genome shotgun (WGS) entry which is preliminary data.</text>
</comment>
<dbReference type="GO" id="GO:0005886">
    <property type="term" value="C:plasma membrane"/>
    <property type="evidence" value="ECO:0007669"/>
    <property type="project" value="UniProtKB-SubCell"/>
</dbReference>
<evidence type="ECO:0000256" key="9">
    <source>
        <dbReference type="RuleBase" id="RU003942"/>
    </source>
</evidence>
<feature type="transmembrane region" description="Helical" evidence="10">
    <location>
        <begin position="87"/>
        <end position="106"/>
    </location>
</feature>
<sequence length="109" mass="11830">MNWVILIIAGLFEVGYTYSLGKTKEVSGNAIYAWYGIFVLCLIVSMVLLIKSVQGLPLGTAYAIWTGIGAVGTVIIGILVFKDPVSFWRLFFIGTLIASILGLKFVTGH</sequence>